<evidence type="ECO:0000313" key="1">
    <source>
        <dbReference type="EMBL" id="VDM35671.1"/>
    </source>
</evidence>
<dbReference type="Proteomes" id="UP000274429">
    <property type="component" value="Unassembled WGS sequence"/>
</dbReference>
<keyword evidence="2" id="KW-1185">Reference proteome</keyword>
<sequence>MLHFSSSRVVTSVSSSATGMSCSANEHQLQHLRVQQLTEALVPLQKECERIVRENNALTMELVALQKRRIALEILLERLTPL</sequence>
<dbReference type="OrthoDB" id="10581210at2759"/>
<reference evidence="3" key="1">
    <citation type="submission" date="2017-02" db="UniProtKB">
        <authorList>
            <consortium name="WormBaseParasite"/>
        </authorList>
    </citation>
    <scope>IDENTIFICATION</scope>
</reference>
<protein>
    <submittedName>
        <fullName evidence="1 3">Uncharacterized protein</fullName>
    </submittedName>
</protein>
<reference evidence="1 2" key="2">
    <citation type="submission" date="2018-11" db="EMBL/GenBank/DDBJ databases">
        <authorList>
            <consortium name="Pathogen Informatics"/>
        </authorList>
    </citation>
    <scope>NUCLEOTIDE SEQUENCE [LARGE SCALE GENOMIC DNA]</scope>
</reference>
<evidence type="ECO:0000313" key="2">
    <source>
        <dbReference type="Proteomes" id="UP000274429"/>
    </source>
</evidence>
<proteinExistence type="predicted"/>
<organism evidence="3">
    <name type="scientific">Hydatigena taeniaeformis</name>
    <name type="common">Feline tapeworm</name>
    <name type="synonym">Taenia taeniaeformis</name>
    <dbReference type="NCBI Taxonomy" id="6205"/>
    <lineage>
        <taxon>Eukaryota</taxon>
        <taxon>Metazoa</taxon>
        <taxon>Spiralia</taxon>
        <taxon>Lophotrochozoa</taxon>
        <taxon>Platyhelminthes</taxon>
        <taxon>Cestoda</taxon>
        <taxon>Eucestoda</taxon>
        <taxon>Cyclophyllidea</taxon>
        <taxon>Taeniidae</taxon>
        <taxon>Hydatigera</taxon>
    </lineage>
</organism>
<accession>A0A0R3XAY1</accession>
<name>A0A0R3XAY1_HYDTA</name>
<dbReference type="WBParaSite" id="TTAC_0001070801-mRNA-1">
    <property type="protein sequence ID" value="TTAC_0001070801-mRNA-1"/>
    <property type="gene ID" value="TTAC_0001070801"/>
</dbReference>
<gene>
    <name evidence="1" type="ORF">TTAC_LOCUS10691</name>
</gene>
<dbReference type="EMBL" id="UYWX01022060">
    <property type="protein sequence ID" value="VDM35671.1"/>
    <property type="molecule type" value="Genomic_DNA"/>
</dbReference>
<dbReference type="AlphaFoldDB" id="A0A0R3XAY1"/>
<evidence type="ECO:0000313" key="3">
    <source>
        <dbReference type="WBParaSite" id="TTAC_0001070801-mRNA-1"/>
    </source>
</evidence>